<sequence>MVKIAIFASGSGSNFENIVEHVESGK</sequence>
<name>A0ABU1F218_9STAP</name>
<keyword evidence="2" id="KW-1185">Reference proteome</keyword>
<evidence type="ECO:0000313" key="1">
    <source>
        <dbReference type="EMBL" id="MDR5604432.1"/>
    </source>
</evidence>
<dbReference type="EMBL" id="JAVJGV010000443">
    <property type="protein sequence ID" value="MDR5604432.1"/>
    <property type="molecule type" value="Genomic_DNA"/>
</dbReference>
<dbReference type="Proteomes" id="UP001255050">
    <property type="component" value="Unassembled WGS sequence"/>
</dbReference>
<feature type="non-terminal residue" evidence="1">
    <location>
        <position position="26"/>
    </location>
</feature>
<organism evidence="1 2">
    <name type="scientific">Staphylococcus coagulans</name>
    <dbReference type="NCBI Taxonomy" id="74706"/>
    <lineage>
        <taxon>Bacteria</taxon>
        <taxon>Bacillati</taxon>
        <taxon>Bacillota</taxon>
        <taxon>Bacilli</taxon>
        <taxon>Bacillales</taxon>
        <taxon>Staphylococcaceae</taxon>
        <taxon>Staphylococcus</taxon>
    </lineage>
</organism>
<protein>
    <submittedName>
        <fullName evidence="1">Phosphoribosylglycinamide formyltransferase</fullName>
    </submittedName>
</protein>
<reference evidence="1 2" key="1">
    <citation type="submission" date="2023-08" db="EMBL/GenBank/DDBJ databases">
        <title>Whole genome sequencing of Staphylococcus coagulans NN-2474.</title>
        <authorList>
            <person name="Kropotov V.S."/>
            <person name="Boriskina E.V."/>
            <person name="Gordinskaya N.A."/>
            <person name="Shkurkina I.S."/>
            <person name="Kryazhev D.V."/>
            <person name="Alekseeva A.E."/>
            <person name="Makhova M.A."/>
        </authorList>
    </citation>
    <scope>NUCLEOTIDE SEQUENCE [LARGE SCALE GENOMIC DNA]</scope>
    <source>
        <strain evidence="1 2">NN-2474</strain>
    </source>
</reference>
<proteinExistence type="predicted"/>
<gene>
    <name evidence="1" type="ORF">RCO12_13695</name>
</gene>
<comment type="caution">
    <text evidence="1">The sequence shown here is derived from an EMBL/GenBank/DDBJ whole genome shotgun (WGS) entry which is preliminary data.</text>
</comment>
<accession>A0ABU1F218</accession>
<evidence type="ECO:0000313" key="2">
    <source>
        <dbReference type="Proteomes" id="UP001255050"/>
    </source>
</evidence>